<evidence type="ECO:0000256" key="1">
    <source>
        <dbReference type="ARBA" id="ARBA00009437"/>
    </source>
</evidence>
<dbReference type="Pfam" id="PF03466">
    <property type="entry name" value="LysR_substrate"/>
    <property type="match status" value="1"/>
</dbReference>
<name>A0A543IMG1_9ACTN</name>
<evidence type="ECO:0000259" key="6">
    <source>
        <dbReference type="PROSITE" id="PS50931"/>
    </source>
</evidence>
<feature type="domain" description="HTH lysR-type" evidence="6">
    <location>
        <begin position="2"/>
        <end position="59"/>
    </location>
</feature>
<dbReference type="GO" id="GO:0032993">
    <property type="term" value="C:protein-DNA complex"/>
    <property type="evidence" value="ECO:0007669"/>
    <property type="project" value="TreeGrafter"/>
</dbReference>
<keyword evidence="8" id="KW-1185">Reference proteome</keyword>
<evidence type="ECO:0000256" key="3">
    <source>
        <dbReference type="ARBA" id="ARBA00023125"/>
    </source>
</evidence>
<gene>
    <name evidence="7" type="ORF">FHX41_5548</name>
</gene>
<dbReference type="PANTHER" id="PTHR30346:SF29">
    <property type="entry name" value="LYSR SUBSTRATE-BINDING"/>
    <property type="match status" value="1"/>
</dbReference>
<dbReference type="CDD" id="cd08423">
    <property type="entry name" value="PBP2_LTTR_like_6"/>
    <property type="match status" value="1"/>
</dbReference>
<feature type="region of interest" description="Disordered" evidence="5">
    <location>
        <begin position="297"/>
        <end position="327"/>
    </location>
</feature>
<protein>
    <submittedName>
        <fullName evidence="7">DNA-binding transcriptional LysR family regulator</fullName>
    </submittedName>
</protein>
<comment type="caution">
    <text evidence="7">The sequence shown here is derived from an EMBL/GenBank/DDBJ whole genome shotgun (WGS) entry which is preliminary data.</text>
</comment>
<dbReference type="GO" id="GO:0003677">
    <property type="term" value="F:DNA binding"/>
    <property type="evidence" value="ECO:0007669"/>
    <property type="project" value="UniProtKB-KW"/>
</dbReference>
<dbReference type="RefSeq" id="WP_141973351.1">
    <property type="nucleotide sequence ID" value="NZ_VFPO01000001.1"/>
</dbReference>
<dbReference type="Pfam" id="PF00126">
    <property type="entry name" value="HTH_1"/>
    <property type="match status" value="1"/>
</dbReference>
<proteinExistence type="inferred from homology"/>
<dbReference type="InterPro" id="IPR000847">
    <property type="entry name" value="LysR_HTH_N"/>
</dbReference>
<evidence type="ECO:0000256" key="5">
    <source>
        <dbReference type="SAM" id="MobiDB-lite"/>
    </source>
</evidence>
<sequence>MLDLERLRALHSVATYGSVSAAADVLHVTTSAVSQQLAKLERETGQKLLERNGRGVRLTDAAELLVAHAERILSLVERAQADLEAHRGSVVGQITVAAFPTAVRGLMPAALRELRTDHPELRVMVREEDPMQSMPLVVRGDFDMAVVQDWNNEPLPLPDGLHKGVICEDVADVALPADHPLAGRDAIDLKELAGDPWISSSPDSICCDWLRRTLRAVDSEPRIEHMVYEFASQLALVAAGFGNVILPRLGRCDVPPGVAIVPLADPLSRRVYAVWREEAARRPAIRAVVTALRAAAPAGETGDRADDRTGDRVGDRVGVPVRVPARS</sequence>
<dbReference type="FunFam" id="1.10.10.10:FF:000001">
    <property type="entry name" value="LysR family transcriptional regulator"/>
    <property type="match status" value="1"/>
</dbReference>
<evidence type="ECO:0000313" key="7">
    <source>
        <dbReference type="EMBL" id="TQM71773.1"/>
    </source>
</evidence>
<keyword evidence="2" id="KW-0805">Transcription regulation</keyword>
<dbReference type="PROSITE" id="PS50931">
    <property type="entry name" value="HTH_LYSR"/>
    <property type="match status" value="1"/>
</dbReference>
<organism evidence="7 8">
    <name type="scientific">Actinomadura hallensis</name>
    <dbReference type="NCBI Taxonomy" id="337895"/>
    <lineage>
        <taxon>Bacteria</taxon>
        <taxon>Bacillati</taxon>
        <taxon>Actinomycetota</taxon>
        <taxon>Actinomycetes</taxon>
        <taxon>Streptosporangiales</taxon>
        <taxon>Thermomonosporaceae</taxon>
        <taxon>Actinomadura</taxon>
    </lineage>
</organism>
<feature type="compositionally biased region" description="Low complexity" evidence="5">
    <location>
        <begin position="316"/>
        <end position="327"/>
    </location>
</feature>
<dbReference type="Gene3D" id="3.40.190.10">
    <property type="entry name" value="Periplasmic binding protein-like II"/>
    <property type="match status" value="2"/>
</dbReference>
<evidence type="ECO:0000256" key="4">
    <source>
        <dbReference type="ARBA" id="ARBA00023163"/>
    </source>
</evidence>
<dbReference type="AlphaFoldDB" id="A0A543IMG1"/>
<comment type="similarity">
    <text evidence="1">Belongs to the LysR transcriptional regulatory family.</text>
</comment>
<keyword evidence="4" id="KW-0804">Transcription</keyword>
<dbReference type="SUPFAM" id="SSF46785">
    <property type="entry name" value="Winged helix' DNA-binding domain"/>
    <property type="match status" value="1"/>
</dbReference>
<reference evidence="7 8" key="1">
    <citation type="submission" date="2019-06" db="EMBL/GenBank/DDBJ databases">
        <title>Sequencing the genomes of 1000 actinobacteria strains.</title>
        <authorList>
            <person name="Klenk H.-P."/>
        </authorList>
    </citation>
    <scope>NUCLEOTIDE SEQUENCE [LARGE SCALE GENOMIC DNA]</scope>
    <source>
        <strain evidence="7 8">DSM 45043</strain>
    </source>
</reference>
<evidence type="ECO:0000256" key="2">
    <source>
        <dbReference type="ARBA" id="ARBA00023015"/>
    </source>
</evidence>
<dbReference type="SUPFAM" id="SSF53850">
    <property type="entry name" value="Periplasmic binding protein-like II"/>
    <property type="match status" value="1"/>
</dbReference>
<dbReference type="Gene3D" id="1.10.10.10">
    <property type="entry name" value="Winged helix-like DNA-binding domain superfamily/Winged helix DNA-binding domain"/>
    <property type="match status" value="1"/>
</dbReference>
<dbReference type="PANTHER" id="PTHR30346">
    <property type="entry name" value="TRANSCRIPTIONAL DUAL REGULATOR HCAR-RELATED"/>
    <property type="match status" value="1"/>
</dbReference>
<feature type="compositionally biased region" description="Basic and acidic residues" evidence="5">
    <location>
        <begin position="301"/>
        <end position="315"/>
    </location>
</feature>
<dbReference type="OrthoDB" id="4131546at2"/>
<dbReference type="InterPro" id="IPR036388">
    <property type="entry name" value="WH-like_DNA-bd_sf"/>
</dbReference>
<dbReference type="InterPro" id="IPR036390">
    <property type="entry name" value="WH_DNA-bd_sf"/>
</dbReference>
<accession>A0A543IMG1</accession>
<dbReference type="GO" id="GO:0003700">
    <property type="term" value="F:DNA-binding transcription factor activity"/>
    <property type="evidence" value="ECO:0007669"/>
    <property type="project" value="InterPro"/>
</dbReference>
<keyword evidence="3 7" id="KW-0238">DNA-binding</keyword>
<dbReference type="EMBL" id="VFPO01000001">
    <property type="protein sequence ID" value="TQM71773.1"/>
    <property type="molecule type" value="Genomic_DNA"/>
</dbReference>
<evidence type="ECO:0000313" key="8">
    <source>
        <dbReference type="Proteomes" id="UP000316706"/>
    </source>
</evidence>
<dbReference type="Proteomes" id="UP000316706">
    <property type="component" value="Unassembled WGS sequence"/>
</dbReference>
<dbReference type="InterPro" id="IPR005119">
    <property type="entry name" value="LysR_subst-bd"/>
</dbReference>